<dbReference type="Gene3D" id="3.30.450.40">
    <property type="match status" value="1"/>
</dbReference>
<evidence type="ECO:0000313" key="7">
    <source>
        <dbReference type="EMBL" id="OBI79772.1"/>
    </source>
</evidence>
<evidence type="ECO:0000256" key="1">
    <source>
        <dbReference type="ARBA" id="ARBA00022679"/>
    </source>
</evidence>
<dbReference type="PROSITE" id="PS50921">
    <property type="entry name" value="ANTAR"/>
    <property type="match status" value="1"/>
</dbReference>
<name>A0A1A3C0B9_MYCAS</name>
<proteinExistence type="predicted"/>
<dbReference type="InterPro" id="IPR005561">
    <property type="entry name" value="ANTAR"/>
</dbReference>
<sequence length="281" mass="31232">MFARPQSGYLGAGEQPREIPVIDTSRNGFQLEMAKHMRTICERYGDDVNAFVYELVSAAVHYVPAAKCAGITVLHRRGQLQTAAAIDTPPAVLDALQKRYAQGPALDAARGRRTIRVDDLATDGRWPLYRRDALARTSVRSQLSLPLVPDQHITAALSVFAERPRAFGAEAGEIVSIFAIHGAFAWGHVRAQHQLHRVVTSHDMIGQAKGVLMERYDVNDADAFVLLKRLSEESRLSVAEVSRRLTAKQPAQHLPVVVPSRKSRSKRSEQNRKKIREASRC</sequence>
<dbReference type="InterPro" id="IPR029016">
    <property type="entry name" value="GAF-like_dom_sf"/>
</dbReference>
<dbReference type="SUPFAM" id="SSF55781">
    <property type="entry name" value="GAF domain-like"/>
    <property type="match status" value="1"/>
</dbReference>
<dbReference type="GO" id="GO:0016301">
    <property type="term" value="F:kinase activity"/>
    <property type="evidence" value="ECO:0007669"/>
    <property type="project" value="UniProtKB-KW"/>
</dbReference>
<dbReference type="InterPro" id="IPR003018">
    <property type="entry name" value="GAF"/>
</dbReference>
<dbReference type="Pfam" id="PF13185">
    <property type="entry name" value="GAF_2"/>
    <property type="match status" value="1"/>
</dbReference>
<dbReference type="InterPro" id="IPR036388">
    <property type="entry name" value="WH-like_DNA-bd_sf"/>
</dbReference>
<dbReference type="GO" id="GO:0003723">
    <property type="term" value="F:RNA binding"/>
    <property type="evidence" value="ECO:0007669"/>
    <property type="project" value="InterPro"/>
</dbReference>
<gene>
    <name evidence="7" type="ORF">A9X01_25885</name>
</gene>
<feature type="domain" description="ANTAR" evidence="6">
    <location>
        <begin position="185"/>
        <end position="246"/>
    </location>
</feature>
<accession>A0A1A3C0B9</accession>
<dbReference type="InterPro" id="IPR011006">
    <property type="entry name" value="CheY-like_superfamily"/>
</dbReference>
<evidence type="ECO:0000256" key="4">
    <source>
        <dbReference type="ARBA" id="ARBA00023163"/>
    </source>
</evidence>
<evidence type="ECO:0000256" key="2">
    <source>
        <dbReference type="ARBA" id="ARBA00022777"/>
    </source>
</evidence>
<keyword evidence="1" id="KW-0808">Transferase</keyword>
<feature type="region of interest" description="Disordered" evidence="5">
    <location>
        <begin position="252"/>
        <end position="281"/>
    </location>
</feature>
<keyword evidence="2" id="KW-0418">Kinase</keyword>
<evidence type="ECO:0000256" key="5">
    <source>
        <dbReference type="SAM" id="MobiDB-lite"/>
    </source>
</evidence>
<dbReference type="SMART" id="SM01012">
    <property type="entry name" value="ANTAR"/>
    <property type="match status" value="1"/>
</dbReference>
<protein>
    <recommendedName>
        <fullName evidence="6">ANTAR domain-containing protein</fullName>
    </recommendedName>
</protein>
<dbReference type="SUPFAM" id="SSF52172">
    <property type="entry name" value="CheY-like"/>
    <property type="match status" value="1"/>
</dbReference>
<dbReference type="EMBL" id="LZKQ01000221">
    <property type="protein sequence ID" value="OBI79772.1"/>
    <property type="molecule type" value="Genomic_DNA"/>
</dbReference>
<keyword evidence="3" id="KW-0805">Transcription regulation</keyword>
<dbReference type="Gene3D" id="1.10.10.10">
    <property type="entry name" value="Winged helix-like DNA-binding domain superfamily/Winged helix DNA-binding domain"/>
    <property type="match status" value="1"/>
</dbReference>
<evidence type="ECO:0000259" key="6">
    <source>
        <dbReference type="PROSITE" id="PS50921"/>
    </source>
</evidence>
<dbReference type="OrthoDB" id="9808408at2"/>
<evidence type="ECO:0000313" key="8">
    <source>
        <dbReference type="Proteomes" id="UP000093795"/>
    </source>
</evidence>
<comment type="caution">
    <text evidence="7">The sequence shown here is derived from an EMBL/GenBank/DDBJ whole genome shotgun (WGS) entry which is preliminary data.</text>
</comment>
<organism evidence="7 8">
    <name type="scientific">Mycobacterium asiaticum</name>
    <dbReference type="NCBI Taxonomy" id="1790"/>
    <lineage>
        <taxon>Bacteria</taxon>
        <taxon>Bacillati</taxon>
        <taxon>Actinomycetota</taxon>
        <taxon>Actinomycetes</taxon>
        <taxon>Mycobacteriales</taxon>
        <taxon>Mycobacteriaceae</taxon>
        <taxon>Mycobacterium</taxon>
    </lineage>
</organism>
<feature type="compositionally biased region" description="Basic and acidic residues" evidence="5">
    <location>
        <begin position="266"/>
        <end position="281"/>
    </location>
</feature>
<dbReference type="Proteomes" id="UP000093795">
    <property type="component" value="Unassembled WGS sequence"/>
</dbReference>
<reference evidence="7 8" key="1">
    <citation type="submission" date="2016-06" db="EMBL/GenBank/DDBJ databases">
        <authorList>
            <person name="Kjaerup R.B."/>
            <person name="Dalgaard T.S."/>
            <person name="Juul-Madsen H.R."/>
        </authorList>
    </citation>
    <scope>NUCLEOTIDE SEQUENCE [LARGE SCALE GENOMIC DNA]</scope>
    <source>
        <strain evidence="7 8">1081914.2</strain>
    </source>
</reference>
<dbReference type="Pfam" id="PF03861">
    <property type="entry name" value="ANTAR"/>
    <property type="match status" value="1"/>
</dbReference>
<dbReference type="AlphaFoldDB" id="A0A1A3C0B9"/>
<evidence type="ECO:0000256" key="3">
    <source>
        <dbReference type="ARBA" id="ARBA00023015"/>
    </source>
</evidence>
<keyword evidence="4" id="KW-0804">Transcription</keyword>